<sequence length="66" mass="7574">MYNGIGLTTARGTGTNGFVQANLSNLLFSKNRTDYNTEADIEKAEAEVNRKRMWSCWIMSIRGQWR</sequence>
<dbReference type="PANTHER" id="PTHR36562">
    <property type="entry name" value="SERINE/ARGININE REPETITIVE MATRIX 2"/>
    <property type="match status" value="1"/>
</dbReference>
<dbReference type="InterPro" id="IPR051372">
    <property type="entry name" value="CWC21"/>
</dbReference>
<proteinExistence type="predicted"/>
<dbReference type="WBParaSite" id="jg11911">
    <property type="protein sequence ID" value="jg11911"/>
    <property type="gene ID" value="jg11911"/>
</dbReference>
<protein>
    <submittedName>
        <fullName evidence="2">CWF21 domain-containing protein</fullName>
    </submittedName>
</protein>
<organism evidence="1 2">
    <name type="scientific">Ditylenchus dipsaci</name>
    <dbReference type="NCBI Taxonomy" id="166011"/>
    <lineage>
        <taxon>Eukaryota</taxon>
        <taxon>Metazoa</taxon>
        <taxon>Ecdysozoa</taxon>
        <taxon>Nematoda</taxon>
        <taxon>Chromadorea</taxon>
        <taxon>Rhabditida</taxon>
        <taxon>Tylenchina</taxon>
        <taxon>Tylenchomorpha</taxon>
        <taxon>Sphaerularioidea</taxon>
        <taxon>Anguinidae</taxon>
        <taxon>Anguininae</taxon>
        <taxon>Ditylenchus</taxon>
    </lineage>
</organism>
<reference evidence="2" key="1">
    <citation type="submission" date="2022-11" db="UniProtKB">
        <authorList>
            <consortium name="WormBaseParasite"/>
        </authorList>
    </citation>
    <scope>IDENTIFICATION</scope>
</reference>
<accession>A0A915CS74</accession>
<dbReference type="PANTHER" id="PTHR36562:SF5">
    <property type="entry name" value="SERINE_ARGININE REPETITIVE MATRIX 2"/>
    <property type="match status" value="1"/>
</dbReference>
<dbReference type="AlphaFoldDB" id="A0A915CS74"/>
<evidence type="ECO:0000313" key="1">
    <source>
        <dbReference type="Proteomes" id="UP000887574"/>
    </source>
</evidence>
<keyword evidence="1" id="KW-1185">Reference proteome</keyword>
<dbReference type="GO" id="GO:0005634">
    <property type="term" value="C:nucleus"/>
    <property type="evidence" value="ECO:0007669"/>
    <property type="project" value="TreeGrafter"/>
</dbReference>
<name>A0A915CS74_9BILA</name>
<dbReference type="Proteomes" id="UP000887574">
    <property type="component" value="Unplaced"/>
</dbReference>
<evidence type="ECO:0000313" key="2">
    <source>
        <dbReference type="WBParaSite" id="jg11911"/>
    </source>
</evidence>